<reference evidence="3" key="1">
    <citation type="journal article" date="2020" name="Phytopathology">
        <title>Genome Sequence Resources of Colletotrichum truncatum, C. plurivorum, C. musicola, and C. sojae: Four Species Pathogenic to Soybean (Glycine max).</title>
        <authorList>
            <person name="Rogerio F."/>
            <person name="Boufleur T.R."/>
            <person name="Ciampi-Guillardi M."/>
            <person name="Sukno S.A."/>
            <person name="Thon M.R."/>
            <person name="Massola Junior N.S."/>
            <person name="Baroncelli R."/>
        </authorList>
    </citation>
    <scope>NUCLEOTIDE SEQUENCE</scope>
    <source>
        <strain evidence="3">LFN0074</strain>
    </source>
</reference>
<proteinExistence type="predicted"/>
<sequence length="440" mass="47606">MPQSLHRQIVSLLGSLSLLSGLPVAAAEDSTASTPIARVCGPTTANITCVSRYGSLLPPNYDHNPSPINGYTSTSIPSDSSWELVQKAGFVVFDEELAMPILGDNPRIFPRFIPTIPVVHEAPIYHPSTNKLFVTQDGPPGNLTNLVLDLNFDPPTVTAFVTDPIIYQPTGGILHNDKIYWAVHGSTGNGTLENGLAQQAGIARVDPVTLKAEWLANTFYGNRFNGPNDLHVACNGDIYFTDSPYALALNLTPPGQAGLRYATYRFRPETGEITVADNTLQLPNGIAFSRDGKTAYICDSGLEILTPPDQASDAGFYAYPIRIGFESTNNKNIYAFDVEIDEAGASHLTNKRHLWQSIEGIPDGLKVAANDYLLVGGGLAPSVDILDRRGHLIMRIQTNHPVENLAFTGKDLTTLYLTGIGGITKVEMNLPGPDPNNYYL</sequence>
<evidence type="ECO:0000313" key="3">
    <source>
        <dbReference type="EMBL" id="KAF6823580.1"/>
    </source>
</evidence>
<dbReference type="Pfam" id="PF08450">
    <property type="entry name" value="SGL"/>
    <property type="match status" value="2"/>
</dbReference>
<dbReference type="Proteomes" id="UP000639643">
    <property type="component" value="Unassembled WGS sequence"/>
</dbReference>
<dbReference type="Gene3D" id="2.120.10.30">
    <property type="entry name" value="TolB, C-terminal domain"/>
    <property type="match status" value="1"/>
</dbReference>
<dbReference type="AlphaFoldDB" id="A0A8H6N8Q4"/>
<feature type="domain" description="SMP-30/Gluconolactonase/LRE-like region" evidence="2">
    <location>
        <begin position="328"/>
        <end position="418"/>
    </location>
</feature>
<evidence type="ECO:0000313" key="4">
    <source>
        <dbReference type="Proteomes" id="UP000639643"/>
    </source>
</evidence>
<dbReference type="InterPro" id="IPR052988">
    <property type="entry name" value="Oryzine_lactonohydrolase"/>
</dbReference>
<gene>
    <name evidence="3" type="ORF">CMUS01_10618</name>
</gene>
<dbReference type="OrthoDB" id="423498at2759"/>
<feature type="domain" description="SMP-30/Gluconolactonase/LRE-like region" evidence="2">
    <location>
        <begin position="196"/>
        <end position="301"/>
    </location>
</feature>
<organism evidence="3 4">
    <name type="scientific">Colletotrichum musicola</name>
    <dbReference type="NCBI Taxonomy" id="2175873"/>
    <lineage>
        <taxon>Eukaryota</taxon>
        <taxon>Fungi</taxon>
        <taxon>Dikarya</taxon>
        <taxon>Ascomycota</taxon>
        <taxon>Pezizomycotina</taxon>
        <taxon>Sordariomycetes</taxon>
        <taxon>Hypocreomycetidae</taxon>
        <taxon>Glomerellales</taxon>
        <taxon>Glomerellaceae</taxon>
        <taxon>Colletotrichum</taxon>
        <taxon>Colletotrichum orchidearum species complex</taxon>
    </lineage>
</organism>
<evidence type="ECO:0000256" key="1">
    <source>
        <dbReference type="SAM" id="SignalP"/>
    </source>
</evidence>
<feature type="signal peptide" evidence="1">
    <location>
        <begin position="1"/>
        <end position="27"/>
    </location>
</feature>
<evidence type="ECO:0000259" key="2">
    <source>
        <dbReference type="Pfam" id="PF08450"/>
    </source>
</evidence>
<dbReference type="PANTHER" id="PTHR47064">
    <property type="entry name" value="PUTATIVE (AFU_ORTHOLOGUE AFUA_1G08990)-RELATED"/>
    <property type="match status" value="1"/>
</dbReference>
<dbReference type="PANTHER" id="PTHR47064:SF2">
    <property type="entry name" value="SMP-30_GLUCONOLACTONASE_LRE-LIKE REGION DOMAIN-CONTAINING PROTEIN-RELATED"/>
    <property type="match status" value="1"/>
</dbReference>
<dbReference type="InterPro" id="IPR013658">
    <property type="entry name" value="SGL"/>
</dbReference>
<feature type="chain" id="PRO_5034470850" evidence="1">
    <location>
        <begin position="28"/>
        <end position="440"/>
    </location>
</feature>
<dbReference type="EMBL" id="WIGM01000497">
    <property type="protein sequence ID" value="KAF6823580.1"/>
    <property type="molecule type" value="Genomic_DNA"/>
</dbReference>
<keyword evidence="4" id="KW-1185">Reference proteome</keyword>
<dbReference type="InterPro" id="IPR011042">
    <property type="entry name" value="6-blade_b-propeller_TolB-like"/>
</dbReference>
<comment type="caution">
    <text evidence="3">The sequence shown here is derived from an EMBL/GenBank/DDBJ whole genome shotgun (WGS) entry which is preliminary data.</text>
</comment>
<keyword evidence="1" id="KW-0732">Signal</keyword>
<name>A0A8H6N8Q4_9PEZI</name>
<keyword evidence="3" id="KW-0378">Hydrolase</keyword>
<protein>
    <submittedName>
        <fullName evidence="3">Evolved d-pantonohydrolase</fullName>
    </submittedName>
</protein>
<dbReference type="GO" id="GO:0016787">
    <property type="term" value="F:hydrolase activity"/>
    <property type="evidence" value="ECO:0007669"/>
    <property type="project" value="UniProtKB-KW"/>
</dbReference>
<accession>A0A8H6N8Q4</accession>
<dbReference type="SUPFAM" id="SSF63829">
    <property type="entry name" value="Calcium-dependent phosphotriesterase"/>
    <property type="match status" value="1"/>
</dbReference>